<gene>
    <name evidence="2" type="ORF">DEO72_LG10g1334</name>
</gene>
<feature type="compositionally biased region" description="Polar residues" evidence="1">
    <location>
        <begin position="26"/>
        <end position="43"/>
    </location>
</feature>
<feature type="compositionally biased region" description="Polar residues" evidence="1">
    <location>
        <begin position="87"/>
        <end position="99"/>
    </location>
</feature>
<proteinExistence type="predicted"/>
<reference evidence="2 3" key="1">
    <citation type="submission" date="2019-04" db="EMBL/GenBank/DDBJ databases">
        <title>An improved genome assembly and genetic linkage map for asparagus bean, Vigna unguiculata ssp. sesquipedialis.</title>
        <authorList>
            <person name="Xia Q."/>
            <person name="Zhang R."/>
            <person name="Dong Y."/>
        </authorList>
    </citation>
    <scope>NUCLEOTIDE SEQUENCE [LARGE SCALE GENOMIC DNA]</scope>
    <source>
        <tissue evidence="2">Leaf</tissue>
    </source>
</reference>
<feature type="compositionally biased region" description="Low complexity" evidence="1">
    <location>
        <begin position="65"/>
        <end position="74"/>
    </location>
</feature>
<accession>A0A4D6NA05</accession>
<keyword evidence="3" id="KW-1185">Reference proteome</keyword>
<dbReference type="Proteomes" id="UP000501690">
    <property type="component" value="Linkage Group LG10"/>
</dbReference>
<dbReference type="EMBL" id="CP039354">
    <property type="protein sequence ID" value="QCE10108.1"/>
    <property type="molecule type" value="Genomic_DNA"/>
</dbReference>
<evidence type="ECO:0000256" key="1">
    <source>
        <dbReference type="SAM" id="MobiDB-lite"/>
    </source>
</evidence>
<evidence type="ECO:0000313" key="2">
    <source>
        <dbReference type="EMBL" id="QCE10108.1"/>
    </source>
</evidence>
<organism evidence="2 3">
    <name type="scientific">Vigna unguiculata</name>
    <name type="common">Cowpea</name>
    <dbReference type="NCBI Taxonomy" id="3917"/>
    <lineage>
        <taxon>Eukaryota</taxon>
        <taxon>Viridiplantae</taxon>
        <taxon>Streptophyta</taxon>
        <taxon>Embryophyta</taxon>
        <taxon>Tracheophyta</taxon>
        <taxon>Spermatophyta</taxon>
        <taxon>Magnoliopsida</taxon>
        <taxon>eudicotyledons</taxon>
        <taxon>Gunneridae</taxon>
        <taxon>Pentapetalae</taxon>
        <taxon>rosids</taxon>
        <taxon>fabids</taxon>
        <taxon>Fabales</taxon>
        <taxon>Fabaceae</taxon>
        <taxon>Papilionoideae</taxon>
        <taxon>50 kb inversion clade</taxon>
        <taxon>NPAAA clade</taxon>
        <taxon>indigoferoid/millettioid clade</taxon>
        <taxon>Phaseoleae</taxon>
        <taxon>Vigna</taxon>
    </lineage>
</organism>
<sequence length="99" mass="11087">MTPTSHLGEILSPRRDHLSPKHPFQTRLSKNANKASHMTTTSHLGEILIRSKPTNPRLDEKSRSTRATSSLSRLGEPHSLERVSASLKPNSLRLNENLE</sequence>
<protein>
    <submittedName>
        <fullName evidence="2">Uncharacterized protein</fullName>
    </submittedName>
</protein>
<name>A0A4D6NA05_VIGUN</name>
<feature type="region of interest" description="Disordered" evidence="1">
    <location>
        <begin position="1"/>
        <end position="99"/>
    </location>
</feature>
<evidence type="ECO:0000313" key="3">
    <source>
        <dbReference type="Proteomes" id="UP000501690"/>
    </source>
</evidence>
<dbReference type="AlphaFoldDB" id="A0A4D6NA05"/>